<organism evidence="1">
    <name type="scientific">Culex pipiens</name>
    <name type="common">House mosquito</name>
    <dbReference type="NCBI Taxonomy" id="7175"/>
    <lineage>
        <taxon>Eukaryota</taxon>
        <taxon>Metazoa</taxon>
        <taxon>Ecdysozoa</taxon>
        <taxon>Arthropoda</taxon>
        <taxon>Hexapoda</taxon>
        <taxon>Insecta</taxon>
        <taxon>Pterygota</taxon>
        <taxon>Neoptera</taxon>
        <taxon>Endopterygota</taxon>
        <taxon>Diptera</taxon>
        <taxon>Nematocera</taxon>
        <taxon>Culicoidea</taxon>
        <taxon>Culicidae</taxon>
        <taxon>Culicinae</taxon>
        <taxon>Culicini</taxon>
        <taxon>Culex</taxon>
        <taxon>Culex</taxon>
    </lineage>
</organism>
<protein>
    <submittedName>
        <fullName evidence="1">(northern house mosquito) hypothetical protein</fullName>
    </submittedName>
</protein>
<accession>A0A8D8P6F1</accession>
<sequence length="116" mass="12024">MRPAGNRSLLQETASSTDAQGFAAEAVFPGDVAKTNREWKWSVLRAGIFQPETSLFARLARASGPNRGGPSGARVLHPSRGNGGLSYSAGGRADLLSIPSTAGAVGSLHVLNKFCS</sequence>
<dbReference type="EMBL" id="HBUE01326652">
    <property type="protein sequence ID" value="CAG6591172.1"/>
    <property type="molecule type" value="Transcribed_RNA"/>
</dbReference>
<dbReference type="AlphaFoldDB" id="A0A8D8P6F1"/>
<dbReference type="EMBL" id="HBUE01220058">
    <property type="protein sequence ID" value="CAG6539150.1"/>
    <property type="molecule type" value="Transcribed_RNA"/>
</dbReference>
<evidence type="ECO:0000313" key="1">
    <source>
        <dbReference type="EMBL" id="CAG6591172.1"/>
    </source>
</evidence>
<name>A0A8D8P6F1_CULPI</name>
<proteinExistence type="predicted"/>
<reference evidence="1" key="1">
    <citation type="submission" date="2021-05" db="EMBL/GenBank/DDBJ databases">
        <authorList>
            <person name="Alioto T."/>
            <person name="Alioto T."/>
            <person name="Gomez Garrido J."/>
        </authorList>
    </citation>
    <scope>NUCLEOTIDE SEQUENCE</scope>
</reference>